<sequence>MSGAVTKSDSDAEDALLGVEIETKLNLQKDMDKTDVCPGKTSKKKRKKKTQKLNGMRIDGSSNVVEDEHKEPMQTELPAGSELSGTQKKKKKKPGNKGDTNGEDPCGMKQTYPPSIPICDLFPDRDYPVGEILEYPPDADG</sequence>
<dbReference type="Proteomes" id="UP000243686">
    <property type="component" value="Unassembled WGS sequence"/>
</dbReference>
<name>A0A1S8X9I2_OPIVI</name>
<feature type="region of interest" description="Disordered" evidence="1">
    <location>
        <begin position="27"/>
        <end position="117"/>
    </location>
</feature>
<protein>
    <submittedName>
        <fullName evidence="2">Uncharacterized protein</fullName>
    </submittedName>
</protein>
<reference evidence="2 3" key="1">
    <citation type="submission" date="2015-03" db="EMBL/GenBank/DDBJ databases">
        <title>Draft genome of the nematode, Opisthorchis viverrini.</title>
        <authorList>
            <person name="Mitreva M."/>
        </authorList>
    </citation>
    <scope>NUCLEOTIDE SEQUENCE [LARGE SCALE GENOMIC DNA]</scope>
    <source>
        <strain evidence="2">Khon Kaen</strain>
    </source>
</reference>
<dbReference type="AlphaFoldDB" id="A0A1S8X9I2"/>
<evidence type="ECO:0000313" key="3">
    <source>
        <dbReference type="Proteomes" id="UP000243686"/>
    </source>
</evidence>
<evidence type="ECO:0000313" key="2">
    <source>
        <dbReference type="EMBL" id="OON23369.1"/>
    </source>
</evidence>
<organism evidence="2 3">
    <name type="scientific">Opisthorchis viverrini</name>
    <name type="common">Southeast Asian liver fluke</name>
    <dbReference type="NCBI Taxonomy" id="6198"/>
    <lineage>
        <taxon>Eukaryota</taxon>
        <taxon>Metazoa</taxon>
        <taxon>Spiralia</taxon>
        <taxon>Lophotrochozoa</taxon>
        <taxon>Platyhelminthes</taxon>
        <taxon>Trematoda</taxon>
        <taxon>Digenea</taxon>
        <taxon>Opisthorchiida</taxon>
        <taxon>Opisthorchiata</taxon>
        <taxon>Opisthorchiidae</taxon>
        <taxon>Opisthorchis</taxon>
    </lineage>
</organism>
<accession>A0A1S8X9I2</accession>
<feature type="compositionally biased region" description="Basic residues" evidence="1">
    <location>
        <begin position="41"/>
        <end position="51"/>
    </location>
</feature>
<evidence type="ECO:0000256" key="1">
    <source>
        <dbReference type="SAM" id="MobiDB-lite"/>
    </source>
</evidence>
<gene>
    <name evidence="2" type="ORF">X801_00718</name>
</gene>
<dbReference type="EMBL" id="KV891557">
    <property type="protein sequence ID" value="OON23369.1"/>
    <property type="molecule type" value="Genomic_DNA"/>
</dbReference>
<proteinExistence type="predicted"/>
<keyword evidence="3" id="KW-1185">Reference proteome</keyword>